<feature type="region of interest" description="Disordered" evidence="4">
    <location>
        <begin position="1"/>
        <end position="39"/>
    </location>
</feature>
<dbReference type="SUPFAM" id="SSF49410">
    <property type="entry name" value="Alpha-macroglobulin receptor domain"/>
    <property type="match status" value="1"/>
</dbReference>
<protein>
    <submittedName>
        <fullName evidence="8">CD109-like protein</fullName>
    </submittedName>
</protein>
<dbReference type="Gene3D" id="1.50.10.20">
    <property type="match status" value="2"/>
</dbReference>
<organism evidence="8 9">
    <name type="scientific">Mya arenaria</name>
    <name type="common">Soft-shell clam</name>
    <dbReference type="NCBI Taxonomy" id="6604"/>
    <lineage>
        <taxon>Eukaryota</taxon>
        <taxon>Metazoa</taxon>
        <taxon>Spiralia</taxon>
        <taxon>Lophotrochozoa</taxon>
        <taxon>Mollusca</taxon>
        <taxon>Bivalvia</taxon>
        <taxon>Autobranchia</taxon>
        <taxon>Heteroconchia</taxon>
        <taxon>Euheterodonta</taxon>
        <taxon>Imparidentia</taxon>
        <taxon>Neoheterodontei</taxon>
        <taxon>Myida</taxon>
        <taxon>Myoidea</taxon>
        <taxon>Myidae</taxon>
        <taxon>Mya</taxon>
    </lineage>
</organism>
<dbReference type="Pfam" id="PF07703">
    <property type="entry name" value="A2M_BRD"/>
    <property type="match status" value="1"/>
</dbReference>
<evidence type="ECO:0000313" key="8">
    <source>
        <dbReference type="EMBL" id="WAQ96732.1"/>
    </source>
</evidence>
<evidence type="ECO:0000256" key="3">
    <source>
        <dbReference type="ARBA" id="ARBA00023157"/>
    </source>
</evidence>
<dbReference type="Pfam" id="PF00207">
    <property type="entry name" value="A2M"/>
    <property type="match status" value="1"/>
</dbReference>
<dbReference type="InterPro" id="IPR036595">
    <property type="entry name" value="A-macroglobulin_rcpt-bd_sf"/>
</dbReference>
<dbReference type="SMART" id="SM01359">
    <property type="entry name" value="A2M_N_2"/>
    <property type="match status" value="1"/>
</dbReference>
<dbReference type="PANTHER" id="PTHR11412">
    <property type="entry name" value="MACROGLOBULIN / COMPLEMENT"/>
    <property type="match status" value="1"/>
</dbReference>
<keyword evidence="1" id="KW-0732">Signal</keyword>
<evidence type="ECO:0000259" key="7">
    <source>
        <dbReference type="SMART" id="SM01361"/>
    </source>
</evidence>
<dbReference type="EMBL" id="CP111013">
    <property type="protein sequence ID" value="WAQ96732.1"/>
    <property type="molecule type" value="Genomic_DNA"/>
</dbReference>
<proteinExistence type="predicted"/>
<dbReference type="InterPro" id="IPR019742">
    <property type="entry name" value="MacrogloblnA2_CS"/>
</dbReference>
<dbReference type="Proteomes" id="UP001164746">
    <property type="component" value="Chromosome 2"/>
</dbReference>
<dbReference type="InterPro" id="IPR050473">
    <property type="entry name" value="A2M/Complement_sys"/>
</dbReference>
<reference evidence="8" key="1">
    <citation type="submission" date="2022-11" db="EMBL/GenBank/DDBJ databases">
        <title>Centuries of genome instability and evolution in soft-shell clam transmissible cancer (bioRxiv).</title>
        <authorList>
            <person name="Hart S.F.M."/>
            <person name="Yonemitsu M.A."/>
            <person name="Giersch R.M."/>
            <person name="Beal B.F."/>
            <person name="Arriagada G."/>
            <person name="Davis B.W."/>
            <person name="Ostrander E.A."/>
            <person name="Goff S.P."/>
            <person name="Metzger M.J."/>
        </authorList>
    </citation>
    <scope>NUCLEOTIDE SEQUENCE</scope>
    <source>
        <strain evidence="8">MELC-2E11</strain>
        <tissue evidence="8">Siphon/mantle</tissue>
    </source>
</reference>
<dbReference type="Gene3D" id="2.60.40.1930">
    <property type="match status" value="1"/>
</dbReference>
<dbReference type="InterPro" id="IPR011626">
    <property type="entry name" value="Alpha-macroglobulin_TED"/>
</dbReference>
<dbReference type="InterPro" id="IPR008930">
    <property type="entry name" value="Terpenoid_cyclase/PrenylTrfase"/>
</dbReference>
<evidence type="ECO:0000313" key="9">
    <source>
        <dbReference type="Proteomes" id="UP001164746"/>
    </source>
</evidence>
<dbReference type="PANTHER" id="PTHR11412:SF136">
    <property type="entry name" value="CD109 ANTIGEN"/>
    <property type="match status" value="1"/>
</dbReference>
<accession>A0ABY7DGD3</accession>
<name>A0ABY7DGD3_MYAAR</name>
<feature type="domain" description="Alpha-2-macroglobulin bait region" evidence="5">
    <location>
        <begin position="94"/>
        <end position="228"/>
    </location>
</feature>
<dbReference type="SMART" id="SM01419">
    <property type="entry name" value="Thiol-ester_cl"/>
    <property type="match status" value="1"/>
</dbReference>
<evidence type="ECO:0000256" key="1">
    <source>
        <dbReference type="ARBA" id="ARBA00022729"/>
    </source>
</evidence>
<evidence type="ECO:0000256" key="2">
    <source>
        <dbReference type="ARBA" id="ARBA00022966"/>
    </source>
</evidence>
<dbReference type="PROSITE" id="PS00477">
    <property type="entry name" value="ALPHA_2_MACROGLOBULIN"/>
    <property type="match status" value="1"/>
</dbReference>
<gene>
    <name evidence="8" type="ORF">MAR_029422</name>
</gene>
<dbReference type="Gene3D" id="2.60.40.690">
    <property type="entry name" value="Alpha-macroglobulin, receptor-binding domain"/>
    <property type="match status" value="1"/>
</dbReference>
<evidence type="ECO:0000256" key="4">
    <source>
        <dbReference type="SAM" id="MobiDB-lite"/>
    </source>
</evidence>
<evidence type="ECO:0000259" key="5">
    <source>
        <dbReference type="SMART" id="SM01359"/>
    </source>
</evidence>
<keyword evidence="2" id="KW-0882">Thioester bond</keyword>
<evidence type="ECO:0000259" key="6">
    <source>
        <dbReference type="SMART" id="SM01360"/>
    </source>
</evidence>
<dbReference type="InterPro" id="IPR013783">
    <property type="entry name" value="Ig-like_fold"/>
</dbReference>
<dbReference type="InterPro" id="IPR047565">
    <property type="entry name" value="Alpha-macroglob_thiol-ester_cl"/>
</dbReference>
<dbReference type="Pfam" id="PF07678">
    <property type="entry name" value="TED_complement"/>
    <property type="match status" value="2"/>
</dbReference>
<dbReference type="InterPro" id="IPR001599">
    <property type="entry name" value="Macroglobln_a2"/>
</dbReference>
<dbReference type="Pfam" id="PF07677">
    <property type="entry name" value="A2M_recep"/>
    <property type="match status" value="1"/>
</dbReference>
<feature type="domain" description="Alpha-macroglobulin receptor-binding" evidence="7">
    <location>
        <begin position="914"/>
        <end position="996"/>
    </location>
</feature>
<keyword evidence="3" id="KW-1015">Disulfide bond</keyword>
<dbReference type="InterPro" id="IPR009048">
    <property type="entry name" value="A-macroglobulin_rcpt-bd"/>
</dbReference>
<feature type="domain" description="Alpha-2-macroglobulin" evidence="6">
    <location>
        <begin position="380"/>
        <end position="456"/>
    </location>
</feature>
<dbReference type="Gene3D" id="2.60.40.10">
    <property type="entry name" value="Immunoglobulins"/>
    <property type="match status" value="1"/>
</dbReference>
<dbReference type="SMART" id="SM01360">
    <property type="entry name" value="A2M"/>
    <property type="match status" value="1"/>
</dbReference>
<keyword evidence="9" id="KW-1185">Reference proteome</keyword>
<sequence>MGSEPLTLRRSNLPDFLPDFRQPSMGPQPLLRRRRRTESERLPPVSYTIPADGIVEFSFTTDIRLESVIVKAEYKDASISRTFKRRHSPSDNFLQLRSTTLNPTAWQDAEFNIKTTEHVDHLTYQVYSRGMLVDAGTIRMSGKKTTWGLPVTSSMAPRARVVAFYVRSNGEVVADSLTINVEGVFENKVSVSFNKTEAQPADIIRFDVKADVGSIVNVLGVDKSVIADLNDYSLKSMRTGRQRPVCDWLCLRSPVSVGGEDTKDIFDDAGVLVFTDAEIYEHIPAVKPVPRLGGFSGGSRGVGGGGVGVEQSLAFGGSGGGGGLQMVSLDRSMNGIMMMADSAPEPVSFGVEFDSQEMGDIVPFAELVPVRRTRKLFPETWLWRSEIVESNGFARIEETVPDAITSWIATAFALQVSLPFFVAVSMPYSVTRGEKVILQVNIHNYRSKRLMTHVILKKSEDFDNIVIDGTFQSRSSLDVRRIISVGSDEVVAVYFPIVAKTIGLIDISVRARTRMSADAVHKKLLVEAEGSPREYNVPFVVDLKTTGTQSKTVNVEYPLRTVVGSERVKVTAVADLMGPSISGLDKLLKLPTGCGEQNMLNFAPNIFVIKYLEATDNLDATIMNKAKKFMETGYQRELTYRHSDGSFSAFGDRDKSGSTWLTAFVIKSFVQAMDYVFVDEKVIHKAVNWLVSTKTSVARSNSQTYLEGQISQITNVYDLAIVGYALQMAGNGTKHWEKASQTNTDSKPWANRKGKAVNVELTSYALLTLAQRKDIANGVQVLKWLTTQRNAHGGFHSTQDTVIALQGLSEIAALVFSKNVAMTIAISGKGYENSITIDNTNARVLQTRDLPADVGPVTLTATGMGLALAQVEVSYNIDDDDQKKSFRLTVNVPRETANEFDVTVCASWQEEGSSSMALIEIGIPSGFFADLVESTPKYKDIDYPPRKIVLYFDEIGSGETCVSATMYRLDLVAGARPVAVTVLDYYDPGKQVTEFFVPKAVSESEVCDVCGAECDFCRP</sequence>
<dbReference type="SMART" id="SM01361">
    <property type="entry name" value="A2M_recep"/>
    <property type="match status" value="1"/>
</dbReference>
<dbReference type="SUPFAM" id="SSF48239">
    <property type="entry name" value="Terpenoid cyclases/Protein prenyltransferases"/>
    <property type="match status" value="1"/>
</dbReference>
<dbReference type="InterPro" id="IPR011625">
    <property type="entry name" value="A2M_N_BRD"/>
</dbReference>